<dbReference type="GO" id="GO:0032153">
    <property type="term" value="C:cell division site"/>
    <property type="evidence" value="ECO:0000318"/>
    <property type="project" value="GO_Central"/>
</dbReference>
<reference evidence="8 9" key="1">
    <citation type="journal article" date="1998" name="Nature">
        <title>The complete genome of the hyperthermophilic bacterium Aquifex aeolicus.</title>
        <authorList>
            <person name="Deckert G."/>
            <person name="Warren P.V."/>
            <person name="Gaasterland T."/>
            <person name="Young W.G."/>
            <person name="Lenox A.L."/>
            <person name="Graham D.E."/>
            <person name="Overbeek R."/>
            <person name="Snead M.A."/>
            <person name="Keller M."/>
            <person name="Aujay M."/>
            <person name="Huber R."/>
            <person name="Feldman R.A."/>
            <person name="Short J.M."/>
            <person name="Olson G.J."/>
            <person name="Swanson R.V."/>
        </authorList>
    </citation>
    <scope>NUCLEOTIDE SEQUENCE [LARGE SCALE GENOMIC DNA]</scope>
    <source>
        <strain evidence="8 9">VF5</strain>
    </source>
</reference>
<dbReference type="SUPFAM" id="SSF53067">
    <property type="entry name" value="Actin-like ATPase domain"/>
    <property type="match status" value="2"/>
</dbReference>
<organism evidence="8 9">
    <name type="scientific">Aquifex aeolicus (strain VF5)</name>
    <dbReference type="NCBI Taxonomy" id="224324"/>
    <lineage>
        <taxon>Bacteria</taxon>
        <taxon>Pseudomonadati</taxon>
        <taxon>Aquificota</taxon>
        <taxon>Aquificia</taxon>
        <taxon>Aquificales</taxon>
        <taxon>Aquificaceae</taxon>
        <taxon>Aquifex</taxon>
    </lineage>
</organism>
<dbReference type="NCBIfam" id="TIGR01174">
    <property type="entry name" value="ftsA"/>
    <property type="match status" value="1"/>
</dbReference>
<dbReference type="CDD" id="cd24048">
    <property type="entry name" value="ASKHA_NBD_FtsA"/>
    <property type="match status" value="1"/>
</dbReference>
<keyword evidence="2 5" id="KW-0132">Cell division</keyword>
<comment type="subcellular location">
    <subcellularLocation>
        <location evidence="5">Cell inner membrane</location>
        <topology evidence="5">Peripheral membrane protein</topology>
        <orientation evidence="5">Cytoplasmic side</orientation>
    </subcellularLocation>
    <text evidence="5">Localizes to the Z ring in an FtsZ-dependent manner. Targeted to the membrane through a conserved C-terminal amphipathic helix.</text>
</comment>
<dbReference type="Pfam" id="PF14450">
    <property type="entry name" value="FtsA"/>
    <property type="match status" value="1"/>
</dbReference>
<comment type="subunit">
    <text evidence="5">Self-interacts. Interacts with FtsZ.</text>
</comment>
<dbReference type="EMBL" id="AE000657">
    <property type="protein sequence ID" value="AAC06770.1"/>
    <property type="molecule type" value="Genomic_DNA"/>
</dbReference>
<dbReference type="InterPro" id="IPR043129">
    <property type="entry name" value="ATPase_NBD"/>
</dbReference>
<dbReference type="AlphaFoldDB" id="O66808"/>
<gene>
    <name evidence="5 8" type="primary">ftsA</name>
    <name evidence="8" type="ordered locus">aq_523</name>
</gene>
<dbReference type="Gene3D" id="3.30.1490.110">
    <property type="match status" value="1"/>
</dbReference>
<keyword evidence="9" id="KW-1185">Reference proteome</keyword>
<evidence type="ECO:0000256" key="3">
    <source>
        <dbReference type="ARBA" id="ARBA00023136"/>
    </source>
</evidence>
<proteinExistence type="inferred from homology"/>
<dbReference type="GO" id="GO:0009898">
    <property type="term" value="C:cytoplasmic side of plasma membrane"/>
    <property type="evidence" value="ECO:0000318"/>
    <property type="project" value="GO_Central"/>
</dbReference>
<evidence type="ECO:0000256" key="4">
    <source>
        <dbReference type="ARBA" id="ARBA00023306"/>
    </source>
</evidence>
<protein>
    <recommendedName>
        <fullName evidence="5 6">Cell division protein FtsA</fullName>
    </recommendedName>
</protein>
<evidence type="ECO:0000256" key="2">
    <source>
        <dbReference type="ARBA" id="ARBA00022618"/>
    </source>
</evidence>
<comment type="function">
    <text evidence="5 6">Cell division protein that is involved in the assembly of the Z ring. May serve as a membrane anchor for the Z ring.</text>
</comment>
<dbReference type="Pfam" id="PF02491">
    <property type="entry name" value="SHS2_FTSA"/>
    <property type="match status" value="1"/>
</dbReference>
<dbReference type="Proteomes" id="UP000000798">
    <property type="component" value="Chromosome"/>
</dbReference>
<dbReference type="SMART" id="SM00842">
    <property type="entry name" value="FtsA"/>
    <property type="match status" value="1"/>
</dbReference>
<keyword evidence="5" id="KW-0997">Cell inner membrane</keyword>
<dbReference type="PIRSF" id="PIRSF003101">
    <property type="entry name" value="FtsA"/>
    <property type="match status" value="1"/>
</dbReference>
<dbReference type="FunCoup" id="O66808">
    <property type="interactions" value="180"/>
</dbReference>
<dbReference type="KEGG" id="aae:aq_523"/>
<evidence type="ECO:0000313" key="8">
    <source>
        <dbReference type="EMBL" id="AAC06770.1"/>
    </source>
</evidence>
<evidence type="ECO:0000313" key="9">
    <source>
        <dbReference type="Proteomes" id="UP000000798"/>
    </source>
</evidence>
<dbReference type="GO" id="GO:0051301">
    <property type="term" value="P:cell division"/>
    <property type="evidence" value="ECO:0000318"/>
    <property type="project" value="GO_Central"/>
</dbReference>
<name>O66808_AQUAE</name>
<dbReference type="GO" id="GO:0043093">
    <property type="term" value="P:FtsZ-dependent cytokinesis"/>
    <property type="evidence" value="ECO:0007669"/>
    <property type="project" value="UniProtKB-UniRule"/>
</dbReference>
<evidence type="ECO:0000256" key="6">
    <source>
        <dbReference type="PIRNR" id="PIRNR003101"/>
    </source>
</evidence>
<accession>O66808</accession>
<dbReference type="RefSeq" id="WP_010880306.1">
    <property type="nucleotide sequence ID" value="NC_000918.1"/>
</dbReference>
<dbReference type="InParanoid" id="O66808"/>
<dbReference type="InterPro" id="IPR020823">
    <property type="entry name" value="Cell_div_FtsA"/>
</dbReference>
<dbReference type="PIR" id="D70347">
    <property type="entry name" value="D70347"/>
</dbReference>
<dbReference type="Gene3D" id="3.30.420.40">
    <property type="match status" value="1"/>
</dbReference>
<evidence type="ECO:0000259" key="7">
    <source>
        <dbReference type="SMART" id="SM00842"/>
    </source>
</evidence>
<comment type="similarity">
    <text evidence="5 6">Belongs to the FtsA/MreB family.</text>
</comment>
<sequence length="416" mass="45732">MKRLAALDIGSQKTVFVIGERDSYGDIHIIGFGEVPSRGIVKGVINDLSEAKGSILRAMKEAEAMAGLKVREVVYNVSGGTTKNGTVKSQNVKDTISISTKSSEIEESHIQRLHERCLMKAKEEGYEIVYTAPRKYILDDHTEVKNPLGLVGSKLSVEMHVVKVSTTILRNLEKAIREVGLNPVGRTVNAIASADSVLTHDEKEDGVLLLDMGAGLTDYSLYTEGRPYITGVVPFGGINITKDLSYMLKIDTETAESVKVNHGVAFESLVDDEDVVKIKPRGEDREIPIQKKQVAEIIQSRVEEIVEKVFKEIKARGVPLNQINSGIVVTGGTANLKGIRELIEHMTGLPVRIGLPQGIVGLREKIENPKYATVCGLLRQAFVSGTIDITESTNSNTGNFFKNLSERFKKWFEELL</sequence>
<dbReference type="PANTHER" id="PTHR32432">
    <property type="entry name" value="CELL DIVISION PROTEIN FTSA-RELATED"/>
    <property type="match status" value="1"/>
</dbReference>
<keyword evidence="1 5" id="KW-1003">Cell membrane</keyword>
<evidence type="ECO:0000256" key="5">
    <source>
        <dbReference type="HAMAP-Rule" id="MF_02033"/>
    </source>
</evidence>
<feature type="domain" description="SHS2" evidence="7">
    <location>
        <begin position="4"/>
        <end position="197"/>
    </location>
</feature>
<keyword evidence="4 5" id="KW-0131">Cell cycle</keyword>
<dbReference type="STRING" id="224324.aq_523"/>
<dbReference type="InterPro" id="IPR003494">
    <property type="entry name" value="SHS2_FtsA"/>
</dbReference>
<dbReference type="OrthoDB" id="9768127at2"/>
<dbReference type="InterPro" id="IPR050696">
    <property type="entry name" value="FtsA/MreB"/>
</dbReference>
<dbReference type="eggNOG" id="COG0849">
    <property type="taxonomic scope" value="Bacteria"/>
</dbReference>
<dbReference type="HAMAP" id="MF_02033">
    <property type="entry name" value="FtsA"/>
    <property type="match status" value="1"/>
</dbReference>
<keyword evidence="3 5" id="KW-0472">Membrane</keyword>
<dbReference type="EnsemblBacteria" id="AAC06770">
    <property type="protein sequence ID" value="AAC06770"/>
    <property type="gene ID" value="aq_523"/>
</dbReference>
<dbReference type="PANTHER" id="PTHR32432:SF4">
    <property type="entry name" value="CELL DIVISION PROTEIN FTSA"/>
    <property type="match status" value="1"/>
</dbReference>
<evidence type="ECO:0000256" key="1">
    <source>
        <dbReference type="ARBA" id="ARBA00022475"/>
    </source>
</evidence>
<dbReference type="HOGENOM" id="CLU_037850_3_1_0"/>
<dbReference type="FunFam" id="3.30.420.40:FF:000196">
    <property type="entry name" value="Cell division protein FtsA"/>
    <property type="match status" value="1"/>
</dbReference>